<dbReference type="SMART" id="SM00595">
    <property type="entry name" value="MADF"/>
    <property type="match status" value="1"/>
</dbReference>
<dbReference type="Pfam" id="PF10545">
    <property type="entry name" value="MADF_DNA_bdg"/>
    <property type="match status" value="1"/>
</dbReference>
<evidence type="ECO:0000256" key="1">
    <source>
        <dbReference type="SAM" id="MobiDB-lite"/>
    </source>
</evidence>
<accession>A0AAN7QBL7</accession>
<feature type="region of interest" description="Disordered" evidence="1">
    <location>
        <begin position="64"/>
        <end position="91"/>
    </location>
</feature>
<dbReference type="Proteomes" id="UP001353858">
    <property type="component" value="Unassembled WGS sequence"/>
</dbReference>
<sequence length="91" mass="10959">MDQESSIRLIQLYQTYRFLWDPKDKGHHNRMKREDAWKEMSEIMQHPVAVLKAKMKTLMGLYRSEKSRENKTRVTRSENRGIIRNSTITSF</sequence>
<dbReference type="InterPro" id="IPR006578">
    <property type="entry name" value="MADF-dom"/>
</dbReference>
<organism evidence="3 4">
    <name type="scientific">Aquatica leii</name>
    <dbReference type="NCBI Taxonomy" id="1421715"/>
    <lineage>
        <taxon>Eukaryota</taxon>
        <taxon>Metazoa</taxon>
        <taxon>Ecdysozoa</taxon>
        <taxon>Arthropoda</taxon>
        <taxon>Hexapoda</taxon>
        <taxon>Insecta</taxon>
        <taxon>Pterygota</taxon>
        <taxon>Neoptera</taxon>
        <taxon>Endopterygota</taxon>
        <taxon>Coleoptera</taxon>
        <taxon>Polyphaga</taxon>
        <taxon>Elateriformia</taxon>
        <taxon>Elateroidea</taxon>
        <taxon>Lampyridae</taxon>
        <taxon>Luciolinae</taxon>
        <taxon>Aquatica</taxon>
    </lineage>
</organism>
<comment type="caution">
    <text evidence="3">The sequence shown here is derived from an EMBL/GenBank/DDBJ whole genome shotgun (WGS) entry which is preliminary data.</text>
</comment>
<dbReference type="EMBL" id="JARPUR010000001">
    <property type="protein sequence ID" value="KAK4887060.1"/>
    <property type="molecule type" value="Genomic_DNA"/>
</dbReference>
<proteinExistence type="predicted"/>
<dbReference type="PANTHER" id="PTHR21505">
    <property type="entry name" value="MADF DOMAIN-CONTAINING PROTEIN-RELATED"/>
    <property type="match status" value="1"/>
</dbReference>
<evidence type="ECO:0000259" key="2">
    <source>
        <dbReference type="PROSITE" id="PS51029"/>
    </source>
</evidence>
<gene>
    <name evidence="3" type="ORF">RN001_003331</name>
</gene>
<name>A0AAN7QBL7_9COLE</name>
<evidence type="ECO:0000313" key="4">
    <source>
        <dbReference type="Proteomes" id="UP001353858"/>
    </source>
</evidence>
<evidence type="ECO:0000313" key="3">
    <source>
        <dbReference type="EMBL" id="KAK4887060.1"/>
    </source>
</evidence>
<protein>
    <recommendedName>
        <fullName evidence="2">MADF domain-containing protein</fullName>
    </recommendedName>
</protein>
<dbReference type="PANTHER" id="PTHR21505:SF8">
    <property type="entry name" value="DPT-YFP REPRESSOR BY OVEREXPRESSION, ISOFORM D-RELATED"/>
    <property type="match status" value="1"/>
</dbReference>
<dbReference type="PROSITE" id="PS51029">
    <property type="entry name" value="MADF"/>
    <property type="match status" value="1"/>
</dbReference>
<feature type="compositionally biased region" description="Basic and acidic residues" evidence="1">
    <location>
        <begin position="64"/>
        <end position="81"/>
    </location>
</feature>
<dbReference type="AlphaFoldDB" id="A0AAN7QBL7"/>
<feature type="domain" description="MADF" evidence="2">
    <location>
        <begin position="8"/>
        <end position="91"/>
    </location>
</feature>
<reference evidence="4" key="1">
    <citation type="submission" date="2023-01" db="EMBL/GenBank/DDBJ databases">
        <title>Key to firefly adult light organ development and bioluminescence: homeobox transcription factors regulate luciferase expression and transportation to peroxisome.</title>
        <authorList>
            <person name="Fu X."/>
        </authorList>
    </citation>
    <scope>NUCLEOTIDE SEQUENCE [LARGE SCALE GENOMIC DNA]</scope>
</reference>
<keyword evidence="4" id="KW-1185">Reference proteome</keyword>